<organism evidence="2">
    <name type="scientific">Ensete ventricosum</name>
    <name type="common">Abyssinian banana</name>
    <name type="synonym">Musa ensete</name>
    <dbReference type="NCBI Taxonomy" id="4639"/>
    <lineage>
        <taxon>Eukaryota</taxon>
        <taxon>Viridiplantae</taxon>
        <taxon>Streptophyta</taxon>
        <taxon>Embryophyta</taxon>
        <taxon>Tracheophyta</taxon>
        <taxon>Spermatophyta</taxon>
        <taxon>Magnoliopsida</taxon>
        <taxon>Liliopsida</taxon>
        <taxon>Zingiberales</taxon>
        <taxon>Musaceae</taxon>
        <taxon>Ensete</taxon>
    </lineage>
</organism>
<accession>A0A445MA91</accession>
<proteinExistence type="predicted"/>
<reference evidence="2" key="1">
    <citation type="journal article" date="2018" name="Data Brief">
        <title>Genome sequence data from 17 accessions of Ensete ventricosum, a staple food crop for millions in Ethiopia.</title>
        <authorList>
            <person name="Yemataw Z."/>
            <person name="Muzemil S."/>
            <person name="Ambachew D."/>
            <person name="Tripathi L."/>
            <person name="Tesfaye K."/>
            <person name="Chala A."/>
            <person name="Farbos A."/>
            <person name="O'Neill P."/>
            <person name="Moore K."/>
            <person name="Grant M."/>
            <person name="Studholme D.J."/>
        </authorList>
    </citation>
    <scope>NUCLEOTIDE SEQUENCE [LARGE SCALE GENOMIC DNA]</scope>
    <source>
        <tissue evidence="2">Leaf</tissue>
    </source>
</reference>
<feature type="compositionally biased region" description="Basic and acidic residues" evidence="1">
    <location>
        <begin position="63"/>
        <end position="73"/>
    </location>
</feature>
<sequence length="73" mass="7809">MVNLEMVHNATRCEGGPGSTARAPISTIAAQSSLEVQEVQDKMVAQMAFEAPGKQPVESTTHPPKEGEDFRSP</sequence>
<evidence type="ECO:0000256" key="1">
    <source>
        <dbReference type="SAM" id="MobiDB-lite"/>
    </source>
</evidence>
<gene>
    <name evidence="2" type="ORF">BHM03_00003880</name>
</gene>
<feature type="region of interest" description="Disordered" evidence="1">
    <location>
        <begin position="49"/>
        <end position="73"/>
    </location>
</feature>
<evidence type="ECO:0000313" key="2">
    <source>
        <dbReference type="EMBL" id="RZR71157.1"/>
    </source>
</evidence>
<protein>
    <submittedName>
        <fullName evidence="2">Uncharacterized protein</fullName>
    </submittedName>
</protein>
<feature type="region of interest" description="Disordered" evidence="1">
    <location>
        <begin position="1"/>
        <end position="22"/>
    </location>
</feature>
<name>A0A445MA91_ENSVE</name>
<dbReference type="EMBL" id="KV875498">
    <property type="protein sequence ID" value="RZR71157.1"/>
    <property type="molecule type" value="Genomic_DNA"/>
</dbReference>
<dbReference type="Proteomes" id="UP000290560">
    <property type="component" value="Unassembled WGS sequence"/>
</dbReference>
<dbReference type="AlphaFoldDB" id="A0A445MA91"/>